<feature type="domain" description="DUF4179" evidence="2">
    <location>
        <begin position="54"/>
        <end position="140"/>
    </location>
</feature>
<accession>A0A371PHK4</accession>
<gene>
    <name evidence="3" type="ORF">DX130_15860</name>
</gene>
<comment type="caution">
    <text evidence="3">The sequence shown here is derived from an EMBL/GenBank/DDBJ whole genome shotgun (WGS) entry which is preliminary data.</text>
</comment>
<keyword evidence="1" id="KW-0812">Transmembrane</keyword>
<dbReference type="Gene3D" id="2.60.40.1630">
    <property type="entry name" value="bacillus anthracis domain"/>
    <property type="match status" value="1"/>
</dbReference>
<reference evidence="3 4" key="1">
    <citation type="submission" date="2018-08" db="EMBL/GenBank/DDBJ databases">
        <title>Paenibacillus sp. M4BSY-1, whole genome shotgun sequence.</title>
        <authorList>
            <person name="Tuo L."/>
        </authorList>
    </citation>
    <scope>NUCLEOTIDE SEQUENCE [LARGE SCALE GENOMIC DNA]</scope>
    <source>
        <strain evidence="3 4">M4BSY-1</strain>
    </source>
</reference>
<evidence type="ECO:0000259" key="2">
    <source>
        <dbReference type="Pfam" id="PF13786"/>
    </source>
</evidence>
<organism evidence="3 4">
    <name type="scientific">Paenibacillus paeoniae</name>
    <dbReference type="NCBI Taxonomy" id="2292705"/>
    <lineage>
        <taxon>Bacteria</taxon>
        <taxon>Bacillati</taxon>
        <taxon>Bacillota</taxon>
        <taxon>Bacilli</taxon>
        <taxon>Bacillales</taxon>
        <taxon>Paenibacillaceae</taxon>
        <taxon>Paenibacillus</taxon>
    </lineage>
</organism>
<dbReference type="Proteomes" id="UP000261905">
    <property type="component" value="Unassembled WGS sequence"/>
</dbReference>
<evidence type="ECO:0000256" key="1">
    <source>
        <dbReference type="SAM" id="Phobius"/>
    </source>
</evidence>
<dbReference type="InterPro" id="IPR025436">
    <property type="entry name" value="DUF4179"/>
</dbReference>
<feature type="transmembrane region" description="Helical" evidence="1">
    <location>
        <begin position="51"/>
        <end position="71"/>
    </location>
</feature>
<dbReference type="RefSeq" id="WP_116046975.1">
    <property type="nucleotide sequence ID" value="NZ_QUBQ01000002.1"/>
</dbReference>
<evidence type="ECO:0000313" key="4">
    <source>
        <dbReference type="Proteomes" id="UP000261905"/>
    </source>
</evidence>
<dbReference type="EMBL" id="QUBQ01000002">
    <property type="protein sequence ID" value="REK75106.1"/>
    <property type="molecule type" value="Genomic_DNA"/>
</dbReference>
<dbReference type="AlphaFoldDB" id="A0A371PHK4"/>
<sequence length="455" mass="50576">MSGGFHTDELELKKRFNETRLPHIHLEARVLAQTGETTIENKKKPIYRNRLLAAVYSFIAAALLLGGLSIFPASAEHIRKLPGVGKLFEGNIFSFAGDTGIASSPDAGLINKEASDQGVTIKLQDVIYDGARLSIGYEIHAEQPDNLMFLGEVAVAINGVRHSEITYSAKPHRINANQSIGIMTFDIGDDTEPMDSFEMDLTIREVTGFKSEYSAEQNGVAGEWNFSFAVTNHESEDSRYHSLADGFTAASKNRKLQLTGYLLTAQTTKLDFRMVGSTNGLDFQLRDDQGMLIEKLDTRFRTDNNGMTSGTVRFVPLPNGTKEVSITPYISLAGKGDSKKISENVSDSFPIVLSQGDIGEVMVKDIIFHNDKTLIYYEVKGKDPYNQLTSLWLETADGERIIIDNGKRSRISDNTYDYVLEYPALDSHKQYVAATMTREDIQLLDELTVKLMINE</sequence>
<dbReference type="OrthoDB" id="2541898at2"/>
<evidence type="ECO:0000313" key="3">
    <source>
        <dbReference type="EMBL" id="REK75106.1"/>
    </source>
</evidence>
<keyword evidence="1" id="KW-1133">Transmembrane helix</keyword>
<keyword evidence="1" id="KW-0472">Membrane</keyword>
<keyword evidence="4" id="KW-1185">Reference proteome</keyword>
<dbReference type="Pfam" id="PF13786">
    <property type="entry name" value="DUF4179"/>
    <property type="match status" value="1"/>
</dbReference>
<name>A0A371PHK4_9BACL</name>
<proteinExistence type="predicted"/>
<protein>
    <submittedName>
        <fullName evidence="3">DUF4179 domain-containing protein</fullName>
    </submittedName>
</protein>